<dbReference type="EMBL" id="JAVRBK010000006">
    <property type="protein sequence ID" value="KAK5641996.1"/>
    <property type="molecule type" value="Genomic_DNA"/>
</dbReference>
<protein>
    <recommendedName>
        <fullName evidence="1">DUF4806 domain-containing protein</fullName>
    </recommendedName>
</protein>
<dbReference type="InterPro" id="IPR032071">
    <property type="entry name" value="DUF4806"/>
</dbReference>
<accession>A0AAN7VAM2</accession>
<dbReference type="Pfam" id="PF16064">
    <property type="entry name" value="DUF4806"/>
    <property type="match status" value="1"/>
</dbReference>
<name>A0AAN7VAM2_9COLE</name>
<dbReference type="PANTHER" id="PTHR34153">
    <property type="entry name" value="SI:CH211-262H13.3-RELATED-RELATED"/>
    <property type="match status" value="1"/>
</dbReference>
<evidence type="ECO:0000313" key="2">
    <source>
        <dbReference type="EMBL" id="KAK5641996.1"/>
    </source>
</evidence>
<dbReference type="AlphaFoldDB" id="A0AAN7VAM2"/>
<organism evidence="2 3">
    <name type="scientific">Pyrocoelia pectoralis</name>
    <dbReference type="NCBI Taxonomy" id="417401"/>
    <lineage>
        <taxon>Eukaryota</taxon>
        <taxon>Metazoa</taxon>
        <taxon>Ecdysozoa</taxon>
        <taxon>Arthropoda</taxon>
        <taxon>Hexapoda</taxon>
        <taxon>Insecta</taxon>
        <taxon>Pterygota</taxon>
        <taxon>Neoptera</taxon>
        <taxon>Endopterygota</taxon>
        <taxon>Coleoptera</taxon>
        <taxon>Polyphaga</taxon>
        <taxon>Elateriformia</taxon>
        <taxon>Elateroidea</taxon>
        <taxon>Lampyridae</taxon>
        <taxon>Lampyrinae</taxon>
        <taxon>Pyrocoelia</taxon>
    </lineage>
</organism>
<sequence length="164" mass="18641">MSILLYIKEQNNQILSILRNQNIATTISTFAQLPDDIPIEFPIQTINEIIVIENYLNSKDALASLCTYFSTLGGRDVISRTNNILKKMLSNMVAQEFSFYGSRKPKKAFSKLKLKHVAVRAVQLTCSMATENEICGYIKTWLKHAPQRLSNELKPKKRSIMISS</sequence>
<dbReference type="PANTHER" id="PTHR34153:SF2">
    <property type="entry name" value="SI:CH211-262H13.3-RELATED"/>
    <property type="match status" value="1"/>
</dbReference>
<evidence type="ECO:0000313" key="3">
    <source>
        <dbReference type="Proteomes" id="UP001329430"/>
    </source>
</evidence>
<comment type="caution">
    <text evidence="2">The sequence shown here is derived from an EMBL/GenBank/DDBJ whole genome shotgun (WGS) entry which is preliminary data.</text>
</comment>
<reference evidence="2 3" key="1">
    <citation type="journal article" date="2024" name="Insects">
        <title>An Improved Chromosome-Level Genome Assembly of the Firefly Pyrocoelia pectoralis.</title>
        <authorList>
            <person name="Fu X."/>
            <person name="Meyer-Rochow V.B."/>
            <person name="Ballantyne L."/>
            <person name="Zhu X."/>
        </authorList>
    </citation>
    <scope>NUCLEOTIDE SEQUENCE [LARGE SCALE GENOMIC DNA]</scope>
    <source>
        <strain evidence="2">XCY_ONT2</strain>
    </source>
</reference>
<evidence type="ECO:0000259" key="1">
    <source>
        <dbReference type="Pfam" id="PF16064"/>
    </source>
</evidence>
<keyword evidence="3" id="KW-1185">Reference proteome</keyword>
<dbReference type="Proteomes" id="UP001329430">
    <property type="component" value="Chromosome 6"/>
</dbReference>
<feature type="domain" description="DUF4806" evidence="1">
    <location>
        <begin position="39"/>
        <end position="113"/>
    </location>
</feature>
<gene>
    <name evidence="2" type="ORF">RI129_008163</name>
</gene>
<proteinExistence type="predicted"/>